<keyword evidence="1" id="KW-0732">Signal</keyword>
<dbReference type="EMBL" id="BPLQ01010704">
    <property type="protein sequence ID" value="GIY52725.1"/>
    <property type="molecule type" value="Genomic_DNA"/>
</dbReference>
<name>A0AAV4U4R3_9ARAC</name>
<organism evidence="2 3">
    <name type="scientific">Caerostris darwini</name>
    <dbReference type="NCBI Taxonomy" id="1538125"/>
    <lineage>
        <taxon>Eukaryota</taxon>
        <taxon>Metazoa</taxon>
        <taxon>Ecdysozoa</taxon>
        <taxon>Arthropoda</taxon>
        <taxon>Chelicerata</taxon>
        <taxon>Arachnida</taxon>
        <taxon>Araneae</taxon>
        <taxon>Araneomorphae</taxon>
        <taxon>Entelegynae</taxon>
        <taxon>Araneoidea</taxon>
        <taxon>Araneidae</taxon>
        <taxon>Caerostris</taxon>
    </lineage>
</organism>
<reference evidence="2 3" key="1">
    <citation type="submission" date="2021-06" db="EMBL/GenBank/DDBJ databases">
        <title>Caerostris darwini draft genome.</title>
        <authorList>
            <person name="Kono N."/>
            <person name="Arakawa K."/>
        </authorList>
    </citation>
    <scope>NUCLEOTIDE SEQUENCE [LARGE SCALE GENOMIC DNA]</scope>
</reference>
<dbReference type="AlphaFoldDB" id="A0AAV4U4R3"/>
<gene>
    <name evidence="2" type="ORF">CDAR_614771</name>
</gene>
<feature type="signal peptide" evidence="1">
    <location>
        <begin position="1"/>
        <end position="20"/>
    </location>
</feature>
<proteinExistence type="predicted"/>
<accession>A0AAV4U4R3</accession>
<dbReference type="Proteomes" id="UP001054837">
    <property type="component" value="Unassembled WGS sequence"/>
</dbReference>
<feature type="chain" id="PRO_5043472825" evidence="1">
    <location>
        <begin position="21"/>
        <end position="117"/>
    </location>
</feature>
<sequence length="117" mass="12645">MYSAFLYAAILLLFLSTLMSSLNRFSEERCLKGGSTKAIEVKGVEKQNEGYAGGCGGVVVVTMLHNAANKGARDSTKSLSLFRPKKEAAAIHVKDRGEFTKASLGGRMARLVCRPME</sequence>
<keyword evidence="3" id="KW-1185">Reference proteome</keyword>
<protein>
    <submittedName>
        <fullName evidence="2">Uncharacterized protein</fullName>
    </submittedName>
</protein>
<evidence type="ECO:0000313" key="3">
    <source>
        <dbReference type="Proteomes" id="UP001054837"/>
    </source>
</evidence>
<comment type="caution">
    <text evidence="2">The sequence shown here is derived from an EMBL/GenBank/DDBJ whole genome shotgun (WGS) entry which is preliminary data.</text>
</comment>
<evidence type="ECO:0000256" key="1">
    <source>
        <dbReference type="SAM" id="SignalP"/>
    </source>
</evidence>
<evidence type="ECO:0000313" key="2">
    <source>
        <dbReference type="EMBL" id="GIY52725.1"/>
    </source>
</evidence>